<evidence type="ECO:0000256" key="1">
    <source>
        <dbReference type="SAM" id="MobiDB-lite"/>
    </source>
</evidence>
<feature type="region of interest" description="Disordered" evidence="1">
    <location>
        <begin position="101"/>
        <end position="122"/>
    </location>
</feature>
<evidence type="ECO:0000313" key="3">
    <source>
        <dbReference type="Proteomes" id="UP000050761"/>
    </source>
</evidence>
<feature type="compositionally biased region" description="Pro residues" evidence="1">
    <location>
        <begin position="104"/>
        <end position="116"/>
    </location>
</feature>
<organism evidence="3 4">
    <name type="scientific">Heligmosomoides polygyrus</name>
    <name type="common">Parasitic roundworm</name>
    <dbReference type="NCBI Taxonomy" id="6339"/>
    <lineage>
        <taxon>Eukaryota</taxon>
        <taxon>Metazoa</taxon>
        <taxon>Ecdysozoa</taxon>
        <taxon>Nematoda</taxon>
        <taxon>Chromadorea</taxon>
        <taxon>Rhabditida</taxon>
        <taxon>Rhabditina</taxon>
        <taxon>Rhabditomorpha</taxon>
        <taxon>Strongyloidea</taxon>
        <taxon>Heligmosomidae</taxon>
        <taxon>Heligmosomoides</taxon>
    </lineage>
</organism>
<accession>A0A183F421</accession>
<dbReference type="OrthoDB" id="5799464at2759"/>
<keyword evidence="3" id="KW-1185">Reference proteome</keyword>
<dbReference type="Proteomes" id="UP000050761">
    <property type="component" value="Unassembled WGS sequence"/>
</dbReference>
<name>A0A183F421_HELPZ</name>
<protein>
    <submittedName>
        <fullName evidence="4">XPGN domain-containing protein</fullName>
    </submittedName>
</protein>
<evidence type="ECO:0000313" key="2">
    <source>
        <dbReference type="EMBL" id="VDO19296.1"/>
    </source>
</evidence>
<proteinExistence type="predicted"/>
<reference evidence="4" key="2">
    <citation type="submission" date="2019-09" db="UniProtKB">
        <authorList>
            <consortium name="WormBaseParasite"/>
        </authorList>
    </citation>
    <scope>IDENTIFICATION</scope>
</reference>
<dbReference type="WBParaSite" id="HPBE_0000091301-mRNA-1">
    <property type="protein sequence ID" value="HPBE_0000091301-mRNA-1"/>
    <property type="gene ID" value="HPBE_0000091301"/>
</dbReference>
<accession>A0A3P7TDK3</accession>
<evidence type="ECO:0000313" key="4">
    <source>
        <dbReference type="WBParaSite" id="HPBE_0000091301-mRNA-1"/>
    </source>
</evidence>
<dbReference type="EMBL" id="UZAH01000837">
    <property type="protein sequence ID" value="VDO19296.1"/>
    <property type="molecule type" value="Genomic_DNA"/>
</dbReference>
<reference evidence="2 3" key="1">
    <citation type="submission" date="2018-11" db="EMBL/GenBank/DDBJ databases">
        <authorList>
            <consortium name="Pathogen Informatics"/>
        </authorList>
    </citation>
    <scope>NUCLEOTIDE SEQUENCE [LARGE SCALE GENOMIC DNA]</scope>
</reference>
<dbReference type="AlphaFoldDB" id="A0A183F421"/>
<sequence>MGPPRLPKDLPPGFAEVLPKATVQQLRAIHANAALTPDQQHAQIDKIMSSLPNEVLDRLPQPPFFDKLPKATRDQLKAIHRDRTLTWRQRHEKIHAVLESLPPNLRPHPPPHPPSGGEPTDIDIPEQALREVEDFGVGRALVWLCDDQLRSMPSIIFTDAYWMAGTLLIFT</sequence>
<gene>
    <name evidence="2" type="ORF">HPBE_LOCUS914</name>
</gene>